<feature type="transmembrane region" description="Helical" evidence="2">
    <location>
        <begin position="213"/>
        <end position="237"/>
    </location>
</feature>
<feature type="region of interest" description="Disordered" evidence="1">
    <location>
        <begin position="382"/>
        <end position="414"/>
    </location>
</feature>
<evidence type="ECO:0000256" key="2">
    <source>
        <dbReference type="SAM" id="Phobius"/>
    </source>
</evidence>
<keyword evidence="4" id="KW-1185">Reference proteome</keyword>
<feature type="compositionally biased region" description="Polar residues" evidence="1">
    <location>
        <begin position="390"/>
        <end position="405"/>
    </location>
</feature>
<evidence type="ECO:0000313" key="3">
    <source>
        <dbReference type="EMBL" id="CEM03628.1"/>
    </source>
</evidence>
<dbReference type="SUPFAM" id="SSF57414">
    <property type="entry name" value="Hairpin loop containing domain-like"/>
    <property type="match status" value="1"/>
</dbReference>
<dbReference type="Proteomes" id="UP000041254">
    <property type="component" value="Unassembled WGS sequence"/>
</dbReference>
<dbReference type="EMBL" id="CDMY01000346">
    <property type="protein sequence ID" value="CEM03628.1"/>
    <property type="molecule type" value="Genomic_DNA"/>
</dbReference>
<reference evidence="3 4" key="1">
    <citation type="submission" date="2014-11" db="EMBL/GenBank/DDBJ databases">
        <authorList>
            <person name="Zhu J."/>
            <person name="Qi W."/>
            <person name="Song R."/>
        </authorList>
    </citation>
    <scope>NUCLEOTIDE SEQUENCE [LARGE SCALE GENOMIC DNA]</scope>
</reference>
<proteinExistence type="predicted"/>
<gene>
    <name evidence="3" type="ORF">Vbra_13980</name>
</gene>
<evidence type="ECO:0000313" key="4">
    <source>
        <dbReference type="Proteomes" id="UP000041254"/>
    </source>
</evidence>
<dbReference type="PhylomeDB" id="A0A0G4EXT2"/>
<keyword evidence="2" id="KW-1133">Transmembrane helix</keyword>
<feature type="region of interest" description="Disordered" evidence="1">
    <location>
        <begin position="1"/>
        <end position="36"/>
    </location>
</feature>
<dbReference type="VEuPathDB" id="CryptoDB:Vbra_13980"/>
<evidence type="ECO:0008006" key="5">
    <source>
        <dbReference type="Google" id="ProtNLM"/>
    </source>
</evidence>
<feature type="transmembrane region" description="Helical" evidence="2">
    <location>
        <begin position="258"/>
        <end position="280"/>
    </location>
</feature>
<feature type="transmembrane region" description="Helical" evidence="2">
    <location>
        <begin position="184"/>
        <end position="207"/>
    </location>
</feature>
<organism evidence="3 4">
    <name type="scientific">Vitrella brassicaformis (strain CCMP3155)</name>
    <dbReference type="NCBI Taxonomy" id="1169540"/>
    <lineage>
        <taxon>Eukaryota</taxon>
        <taxon>Sar</taxon>
        <taxon>Alveolata</taxon>
        <taxon>Colpodellida</taxon>
        <taxon>Vitrellaceae</taxon>
        <taxon>Vitrella</taxon>
    </lineage>
</organism>
<keyword evidence="2" id="KW-0812">Transmembrane</keyword>
<dbReference type="AlphaFoldDB" id="A0A0G4EXT2"/>
<accession>A0A0G4EXT2</accession>
<sequence>MREQIPFYKEVDDTEEDAKDNKDTDGDDPDHPFARRNVTTVPGSAQLIQAIPSKLMGPRQCQLFCQAENNCTYFTVEYSKCWLWGKIERWEDSSKHTSGPRLCAEDKLAVGLRCDSSFYRQRYTALSLFVLKVKNIRVPFGDGCPVEISWASLSWILAVAVLLLATLIIACISRARYEKRTNVVRVMIAAVAMWDFLTDCAFVARSWDKTMLWVFWVGLFHLVLVVLANSLALIWFIKGVGKQGTYFRRWFDKHRRHSHMTFLLVFVSSFLHLGVLHLFASRLFGWRLFSLQVHTQSLLTLEMLTLAEDVPQVALQVSYVLLKQGGGGRGIPSVTLVSVLTSVFQVLKVLLFGLKYILASVFPIVAVKSARSEAAISLSQGADIAKETSKQSTAKANDENSSQPSVARESQEGP</sequence>
<evidence type="ECO:0000256" key="1">
    <source>
        <dbReference type="SAM" id="MobiDB-lite"/>
    </source>
</evidence>
<name>A0A0G4EXT2_VITBC</name>
<protein>
    <recommendedName>
        <fullName evidence="5">Apple domain-containing protein</fullName>
    </recommendedName>
</protein>
<dbReference type="InParanoid" id="A0A0G4EXT2"/>
<keyword evidence="2" id="KW-0472">Membrane</keyword>
<feature type="transmembrane region" description="Helical" evidence="2">
    <location>
        <begin position="153"/>
        <end position="172"/>
    </location>
</feature>
<dbReference type="Gene3D" id="3.50.4.10">
    <property type="entry name" value="Hepatocyte Growth Factor"/>
    <property type="match status" value="1"/>
</dbReference>
<feature type="compositionally biased region" description="Basic and acidic residues" evidence="1">
    <location>
        <begin position="19"/>
        <end position="33"/>
    </location>
</feature>